<dbReference type="EMBL" id="AFVW02000002">
    <property type="protein sequence ID" value="EJO89791.1"/>
    <property type="molecule type" value="Genomic_DNA"/>
</dbReference>
<name>J5EE38_9MYCO</name>
<dbReference type="AlphaFoldDB" id="J5EE38"/>
<proteinExistence type="predicted"/>
<evidence type="ECO:0000313" key="1">
    <source>
        <dbReference type="EMBL" id="EJO89791.1"/>
    </source>
</evidence>
<reference evidence="1 2" key="1">
    <citation type="journal article" date="2011" name="J. Bacteriol.">
        <title>Genome sequence of the Mycobacterium colombiense type strain, CECT 3035.</title>
        <authorList>
            <person name="Gonzalez-Perez M."/>
            <person name="Murcia M.I."/>
            <person name="Landsman D."/>
            <person name="Jordan I.K."/>
            <person name="Marino-Ramirez L."/>
        </authorList>
    </citation>
    <scope>NUCLEOTIDE SEQUENCE [LARGE SCALE GENOMIC DNA]</scope>
    <source>
        <strain evidence="1 2">CECT 3035</strain>
    </source>
</reference>
<comment type="caution">
    <text evidence="1">The sequence shown here is derived from an EMBL/GenBank/DDBJ whole genome shotgun (WGS) entry which is preliminary data.</text>
</comment>
<sequence>MGDESTAEPIKVGYLMDFSLPQGFPQTY</sequence>
<evidence type="ECO:0000313" key="2">
    <source>
        <dbReference type="Proteomes" id="UP000006455"/>
    </source>
</evidence>
<protein>
    <submittedName>
        <fullName evidence="1">Uncharacterized protein</fullName>
    </submittedName>
</protein>
<organism evidence="1 2">
    <name type="scientific">Mycobacterium colombiense CECT 3035</name>
    <dbReference type="NCBI Taxonomy" id="1041522"/>
    <lineage>
        <taxon>Bacteria</taxon>
        <taxon>Bacillati</taxon>
        <taxon>Actinomycetota</taxon>
        <taxon>Actinomycetes</taxon>
        <taxon>Mycobacteriales</taxon>
        <taxon>Mycobacteriaceae</taxon>
        <taxon>Mycobacterium</taxon>
        <taxon>Mycobacterium avium complex (MAC)</taxon>
    </lineage>
</organism>
<gene>
    <name evidence="1" type="ORF">MCOL_V206370</name>
</gene>
<dbReference type="Proteomes" id="UP000006455">
    <property type="component" value="Unassembled WGS sequence"/>
</dbReference>
<accession>J5EE38</accession>